<name>A0A7C1JL02_THERO</name>
<comment type="caution">
    <text evidence="1">The sequence shown here is derived from an EMBL/GenBank/DDBJ whole genome shotgun (WGS) entry which is preliminary data.</text>
</comment>
<dbReference type="AlphaFoldDB" id="A0A7C1JL02"/>
<dbReference type="EMBL" id="DSJL01000011">
    <property type="protein sequence ID" value="HEF65664.1"/>
    <property type="molecule type" value="Genomic_DNA"/>
</dbReference>
<gene>
    <name evidence="1" type="ORF">ENP47_08720</name>
</gene>
<evidence type="ECO:0000313" key="1">
    <source>
        <dbReference type="EMBL" id="HEF65664.1"/>
    </source>
</evidence>
<sequence length="330" mass="38138">MSRITLTLAAAPYDRILPLVDGRVAVRGIELIYLPQLVEETFWRMARYQEYDVAEFSLSSYLIARDRGEPRLTAIPVFPSRMFRHSAVYVNTRAGIKEPRDLIGRRVGIPEYQLTALLWVRGILADDYGVRPEDIEWYVGGEERAGRREKLPLQLPDRIRIHPIPPNTTLTELLVRGEIDAMIAPRAPSAFLEGHPAVGRLFPNYPEVEAEYFRRTGIFPIMHVVVIRDDVLERFPWVARNLFEAFEAARRIALTDLRQTAALAVMLPWLHAEVERTRALLGEDYWPYGIEANRHVLETAIRYAYEQGLIRQRFRVEDLFAPSTLEEFVI</sequence>
<dbReference type="Gene3D" id="3.40.190.10">
    <property type="entry name" value="Periplasmic binding protein-like II"/>
    <property type="match status" value="2"/>
</dbReference>
<reference evidence="1" key="1">
    <citation type="journal article" date="2020" name="mSystems">
        <title>Genome- and Community-Level Interaction Insights into Carbon Utilization and Element Cycling Functions of Hydrothermarchaeota in Hydrothermal Sediment.</title>
        <authorList>
            <person name="Zhou Z."/>
            <person name="Liu Y."/>
            <person name="Xu W."/>
            <person name="Pan J."/>
            <person name="Luo Z.H."/>
            <person name="Li M."/>
        </authorList>
    </citation>
    <scope>NUCLEOTIDE SEQUENCE [LARGE SCALE GENOMIC DNA]</scope>
    <source>
        <strain evidence="1">SpSt-222</strain>
    </source>
</reference>
<dbReference type="SUPFAM" id="SSF53850">
    <property type="entry name" value="Periplasmic binding protein-like II"/>
    <property type="match status" value="1"/>
</dbReference>
<accession>A0A7C1JL02</accession>
<protein>
    <submittedName>
        <fullName evidence="1">ABC transporter substrate-binding protein</fullName>
    </submittedName>
</protein>
<dbReference type="Pfam" id="PF12974">
    <property type="entry name" value="Phosphonate-bd"/>
    <property type="match status" value="1"/>
</dbReference>
<organism evidence="1">
    <name type="scientific">Thermomicrobium roseum</name>
    <dbReference type="NCBI Taxonomy" id="500"/>
    <lineage>
        <taxon>Bacteria</taxon>
        <taxon>Pseudomonadati</taxon>
        <taxon>Thermomicrobiota</taxon>
        <taxon>Thermomicrobia</taxon>
        <taxon>Thermomicrobiales</taxon>
        <taxon>Thermomicrobiaceae</taxon>
        <taxon>Thermomicrobium</taxon>
    </lineage>
</organism>
<proteinExistence type="predicted"/>